<dbReference type="InterPro" id="IPR037401">
    <property type="entry name" value="SnoaL-like"/>
</dbReference>
<evidence type="ECO:0000259" key="1">
    <source>
        <dbReference type="Pfam" id="PF13577"/>
    </source>
</evidence>
<gene>
    <name evidence="2" type="ORF">FH610_036810</name>
</gene>
<dbReference type="Pfam" id="PF13577">
    <property type="entry name" value="SnoaL_4"/>
    <property type="match status" value="1"/>
</dbReference>
<feature type="domain" description="SnoaL-like" evidence="1">
    <location>
        <begin position="10"/>
        <end position="127"/>
    </location>
</feature>
<dbReference type="EMBL" id="VDMA02000028">
    <property type="protein sequence ID" value="KAB8178363.1"/>
    <property type="molecule type" value="Genomic_DNA"/>
</dbReference>
<comment type="caution">
    <text evidence="2">The sequence shown here is derived from an EMBL/GenBank/DDBJ whole genome shotgun (WGS) entry which is preliminary data.</text>
</comment>
<dbReference type="Proteomes" id="UP000313066">
    <property type="component" value="Unassembled WGS sequence"/>
</dbReference>
<sequence>MPRKECAVTEAEVRRLVQEWYDALDRHDPVEKVIPFLATEGLVMEFPEGTLNGIEDFRKWYDTVTHRFFDEIHELKSVDVTPTGPGRADVRVVVNWQATIWDAPAPKSTWLGFDATQTWSVTAEDGAPRILTYVVEDLAPMPGSASL</sequence>
<reference evidence="2 3" key="1">
    <citation type="submission" date="2019-10" db="EMBL/GenBank/DDBJ databases">
        <title>Nonomuraea sp. nov., isolated from Phyllanthus amarus.</title>
        <authorList>
            <person name="Klykleung N."/>
            <person name="Tanasupawat S."/>
        </authorList>
    </citation>
    <scope>NUCLEOTIDE SEQUENCE [LARGE SCALE GENOMIC DNA]</scope>
    <source>
        <strain evidence="2 3">CR1-09</strain>
    </source>
</reference>
<name>A0A5N6BEB8_9ACTN</name>
<dbReference type="SUPFAM" id="SSF54427">
    <property type="entry name" value="NTF2-like"/>
    <property type="match status" value="1"/>
</dbReference>
<dbReference type="Gene3D" id="3.10.450.50">
    <property type="match status" value="1"/>
</dbReference>
<dbReference type="CDD" id="cd00531">
    <property type="entry name" value="NTF2_like"/>
    <property type="match status" value="1"/>
</dbReference>
<accession>A0A5N6BEB8</accession>
<proteinExistence type="predicted"/>
<protein>
    <submittedName>
        <fullName evidence="2">Nuclear transport factor 2 family protein</fullName>
    </submittedName>
</protein>
<evidence type="ECO:0000313" key="3">
    <source>
        <dbReference type="Proteomes" id="UP000313066"/>
    </source>
</evidence>
<organism evidence="2 3">
    <name type="scientific">Microbispora catharanthi</name>
    <dbReference type="NCBI Taxonomy" id="1712871"/>
    <lineage>
        <taxon>Bacteria</taxon>
        <taxon>Bacillati</taxon>
        <taxon>Actinomycetota</taxon>
        <taxon>Actinomycetes</taxon>
        <taxon>Streptosporangiales</taxon>
        <taxon>Streptosporangiaceae</taxon>
        <taxon>Microbispora</taxon>
    </lineage>
</organism>
<keyword evidence="3" id="KW-1185">Reference proteome</keyword>
<dbReference type="InterPro" id="IPR032710">
    <property type="entry name" value="NTF2-like_dom_sf"/>
</dbReference>
<dbReference type="AlphaFoldDB" id="A0A5N6BEB8"/>
<evidence type="ECO:0000313" key="2">
    <source>
        <dbReference type="EMBL" id="KAB8178363.1"/>
    </source>
</evidence>